<dbReference type="InterPro" id="IPR013108">
    <property type="entry name" value="Amidohydro_3"/>
</dbReference>
<dbReference type="PANTHER" id="PTHR22642">
    <property type="entry name" value="IMIDAZOLONEPROPIONASE"/>
    <property type="match status" value="1"/>
</dbReference>
<organism evidence="3 4">
    <name type="scientific">Parasphingorhabdus litoris</name>
    <dbReference type="NCBI Taxonomy" id="394733"/>
    <lineage>
        <taxon>Bacteria</taxon>
        <taxon>Pseudomonadati</taxon>
        <taxon>Pseudomonadota</taxon>
        <taxon>Alphaproteobacteria</taxon>
        <taxon>Sphingomonadales</taxon>
        <taxon>Sphingomonadaceae</taxon>
        <taxon>Parasphingorhabdus</taxon>
    </lineage>
</organism>
<reference evidence="3 4" key="1">
    <citation type="journal article" date="2019" name="Int. J. Syst. Evol. Microbiol.">
        <title>The Global Catalogue of Microorganisms (GCM) 10K type strain sequencing project: providing services to taxonomists for standard genome sequencing and annotation.</title>
        <authorList>
            <consortium name="The Broad Institute Genomics Platform"/>
            <consortium name="The Broad Institute Genome Sequencing Center for Infectious Disease"/>
            <person name="Wu L."/>
            <person name="Ma J."/>
        </authorList>
    </citation>
    <scope>NUCLEOTIDE SEQUENCE [LARGE SCALE GENOMIC DNA]</scope>
    <source>
        <strain evidence="3 4">JCM 14162</strain>
    </source>
</reference>
<feature type="domain" description="Amidohydrolase 3" evidence="2">
    <location>
        <begin position="92"/>
        <end position="575"/>
    </location>
</feature>
<gene>
    <name evidence="3" type="ORF">GCM10009096_11980</name>
</gene>
<name>A0ABN1ABN8_9SPHN</name>
<keyword evidence="4" id="KW-1185">Reference proteome</keyword>
<sequence length="582" mass="64487">MHRFWHHFAALLVLVTFSNVAVAKEPTAPVHYPKVTVYEAAKIITMEPGYPEAHYVATADGIILGLGQSLDDLDAWTLGRDVTVDRQFAKNILMPGFVEPHIHPMQTIMMLPIPFISPESWELPGKSYPAVRGKADYERRLRAVLAKSTDELFITWGHHKLFHGDMDRALLDSIAPDRAVVIWQRSFHEIIANTPALKLLGIGTKDAFAAAFSKPGIDPSHADYDSGIIHETALFNGIEKLRPYLFSPAKVQQGLTDMRQMMLENGVTTSADLAFGGFGGPEMESKLFKSLYDQPTTPSRILAIPVAPLVTGDPNVWLKDMKSKYDSDKFFFSNRVKLFADGAFFAQYMQMNPPGYSDGHEGKWLTEPEELLKQTKRFWDAGWHLHTHVNGDKGLDVVLDITEKLAVKNGQNIVMEHLGYSTEAQNRRIGQMGLYVSAQPNYIRILGDTYAKTGMGPDRAAQMSRLGSLERKGVPLGLHSDFNMAPIDPLYLAWVASNRITLDGNAKAPAERLSLDKALRAITIEAAQIIGLDAMVGSIATGKKADFTVLDSDPYEIGAPQLQEIGIKGVIFEGRWFPAGQE</sequence>
<dbReference type="InterPro" id="IPR032466">
    <property type="entry name" value="Metal_Hydrolase"/>
</dbReference>
<dbReference type="Gene3D" id="2.30.40.10">
    <property type="entry name" value="Urease, subunit C, domain 1"/>
    <property type="match status" value="1"/>
</dbReference>
<evidence type="ECO:0000259" key="2">
    <source>
        <dbReference type="Pfam" id="PF07969"/>
    </source>
</evidence>
<dbReference type="Proteomes" id="UP001500713">
    <property type="component" value="Unassembled WGS sequence"/>
</dbReference>
<evidence type="ECO:0000313" key="3">
    <source>
        <dbReference type="EMBL" id="GAA0472442.1"/>
    </source>
</evidence>
<evidence type="ECO:0000256" key="1">
    <source>
        <dbReference type="SAM" id="SignalP"/>
    </source>
</evidence>
<protein>
    <submittedName>
        <fullName evidence="3">Amidohydrolase</fullName>
    </submittedName>
</protein>
<keyword evidence="1" id="KW-0732">Signal</keyword>
<feature type="chain" id="PRO_5045625810" evidence="1">
    <location>
        <begin position="24"/>
        <end position="582"/>
    </location>
</feature>
<comment type="caution">
    <text evidence="3">The sequence shown here is derived from an EMBL/GenBank/DDBJ whole genome shotgun (WGS) entry which is preliminary data.</text>
</comment>
<dbReference type="EMBL" id="BAAAEM010000002">
    <property type="protein sequence ID" value="GAA0472442.1"/>
    <property type="molecule type" value="Genomic_DNA"/>
</dbReference>
<proteinExistence type="predicted"/>
<dbReference type="InterPro" id="IPR011059">
    <property type="entry name" value="Metal-dep_hydrolase_composite"/>
</dbReference>
<feature type="signal peptide" evidence="1">
    <location>
        <begin position="1"/>
        <end position="23"/>
    </location>
</feature>
<dbReference type="Pfam" id="PF07969">
    <property type="entry name" value="Amidohydro_3"/>
    <property type="match status" value="1"/>
</dbReference>
<accession>A0ABN1ABN8</accession>
<evidence type="ECO:0000313" key="4">
    <source>
        <dbReference type="Proteomes" id="UP001500713"/>
    </source>
</evidence>
<dbReference type="RefSeq" id="WP_229956262.1">
    <property type="nucleotide sequence ID" value="NZ_BAAAEM010000002.1"/>
</dbReference>
<dbReference type="Gene3D" id="3.20.20.140">
    <property type="entry name" value="Metal-dependent hydrolases"/>
    <property type="match status" value="1"/>
</dbReference>
<dbReference type="PANTHER" id="PTHR22642:SF2">
    <property type="entry name" value="PROTEIN LONG AFTER FAR-RED 3"/>
    <property type="match status" value="1"/>
</dbReference>
<dbReference type="SUPFAM" id="SSF51556">
    <property type="entry name" value="Metallo-dependent hydrolases"/>
    <property type="match status" value="1"/>
</dbReference>
<dbReference type="SUPFAM" id="SSF51338">
    <property type="entry name" value="Composite domain of metallo-dependent hydrolases"/>
    <property type="match status" value="1"/>
</dbReference>
<dbReference type="Gene3D" id="3.10.310.70">
    <property type="match status" value="1"/>
</dbReference>